<evidence type="ECO:0000313" key="2">
    <source>
        <dbReference type="Proteomes" id="UP001163223"/>
    </source>
</evidence>
<accession>A0ACD4NR86</accession>
<reference evidence="1" key="1">
    <citation type="submission" date="2022-11" db="EMBL/GenBank/DDBJ databases">
        <title>beta-Carotene-producing bacterium, Jeongeuplla avenae sp. nov., alleviates the salt stress of Arabidopsis seedlings.</title>
        <authorList>
            <person name="Jiang L."/>
            <person name="Lee J."/>
        </authorList>
    </citation>
    <scope>NUCLEOTIDE SEQUENCE</scope>
    <source>
        <strain evidence="1">DY_R2A_6</strain>
    </source>
</reference>
<keyword evidence="2" id="KW-1185">Reference proteome</keyword>
<gene>
    <name evidence="1" type="ORF">OXU80_04145</name>
</gene>
<dbReference type="Proteomes" id="UP001163223">
    <property type="component" value="Chromosome"/>
</dbReference>
<proteinExistence type="predicted"/>
<sequence>MTGVNEYPEAFEWVDGRDGRDHLHLPLALVSRVNGDLAFVDAMPRILLRRDPELGGTRRRIELECMARGASYEIWTEDEILEDRSAVQVLRVAGTAERASHASALRSLQAPMAGDVPILTAMAGRLLVDDLRAVGAGWVGRSRLTGIPMALLCDMEVDPETRMFVWRPRSPAGAGQRAAGNHPGGEASASARDDAP</sequence>
<protein>
    <submittedName>
        <fullName evidence="1">Uncharacterized protein</fullName>
    </submittedName>
</protein>
<organism evidence="1 2">
    <name type="scientific">Antarcticirhabdus aurantiaca</name>
    <dbReference type="NCBI Taxonomy" id="2606717"/>
    <lineage>
        <taxon>Bacteria</taxon>
        <taxon>Pseudomonadati</taxon>
        <taxon>Pseudomonadota</taxon>
        <taxon>Alphaproteobacteria</taxon>
        <taxon>Hyphomicrobiales</taxon>
        <taxon>Aurantimonadaceae</taxon>
        <taxon>Antarcticirhabdus</taxon>
    </lineage>
</organism>
<evidence type="ECO:0000313" key="1">
    <source>
        <dbReference type="EMBL" id="WAJ29436.1"/>
    </source>
</evidence>
<name>A0ACD4NR86_9HYPH</name>
<dbReference type="EMBL" id="CP113520">
    <property type="protein sequence ID" value="WAJ29436.1"/>
    <property type="molecule type" value="Genomic_DNA"/>
</dbReference>